<dbReference type="SMART" id="SM00595">
    <property type="entry name" value="MADF"/>
    <property type="match status" value="1"/>
</dbReference>
<dbReference type="PANTHER" id="PTHR12243">
    <property type="entry name" value="MADF DOMAIN TRANSCRIPTION FACTOR"/>
    <property type="match status" value="1"/>
</dbReference>
<sequence>MDFAEFANVDEIIIDFVRDNKCLYDKSDPNFRNTVKKKEMWSKISENLKLLYRVDMPVEAIEKRWSSLRDMFSRENRKQKLPPSGSGYEPAKEWELYRNMLFLLPHIVHRRSRTKSLFIPLNQSMCSVSKTSSPNVNNLLPSEESKNLDHSLPSCDLDYNGPNGFIKDNEPSIDNEETVTIEHVSIKRPVSAMSNCSSTSSTQFPVASTSSRSENSKNLLMFKSIKENLPEMDQFAERKKKKDDKIEHDLEEASSAISTAVKTILSKLCDQKQETNGYMAVIEEGFSCVPSKNKIQCLIEILQIIQKYEERP</sequence>
<keyword evidence="4" id="KW-1185">Reference proteome</keyword>
<dbReference type="STRING" id="300112.A0A4S2K5Y4"/>
<evidence type="ECO:0000259" key="2">
    <source>
        <dbReference type="PROSITE" id="PS51029"/>
    </source>
</evidence>
<dbReference type="GO" id="GO:0006357">
    <property type="term" value="P:regulation of transcription by RNA polymerase II"/>
    <property type="evidence" value="ECO:0007669"/>
    <property type="project" value="TreeGrafter"/>
</dbReference>
<dbReference type="PANTHER" id="PTHR12243:SF67">
    <property type="entry name" value="COREPRESSOR OF PANGOLIN, ISOFORM A-RELATED"/>
    <property type="match status" value="1"/>
</dbReference>
<gene>
    <name evidence="3" type="ORF">DBV15_05632</name>
</gene>
<comment type="caution">
    <text evidence="3">The sequence shown here is derived from an EMBL/GenBank/DDBJ whole genome shotgun (WGS) entry which is preliminary data.</text>
</comment>
<feature type="region of interest" description="Disordered" evidence="1">
    <location>
        <begin position="192"/>
        <end position="212"/>
    </location>
</feature>
<evidence type="ECO:0000256" key="1">
    <source>
        <dbReference type="SAM" id="MobiDB-lite"/>
    </source>
</evidence>
<dbReference type="Proteomes" id="UP000310200">
    <property type="component" value="Unassembled WGS sequence"/>
</dbReference>
<dbReference type="Pfam" id="PF10545">
    <property type="entry name" value="MADF_DNA_bdg"/>
    <property type="match status" value="1"/>
</dbReference>
<dbReference type="AlphaFoldDB" id="A0A4S2K5Y4"/>
<dbReference type="PROSITE" id="PS51029">
    <property type="entry name" value="MADF"/>
    <property type="match status" value="1"/>
</dbReference>
<proteinExistence type="predicted"/>
<feature type="compositionally biased region" description="Low complexity" evidence="1">
    <location>
        <begin position="192"/>
        <end position="201"/>
    </location>
</feature>
<protein>
    <recommendedName>
        <fullName evidence="2">MADF domain-containing protein</fullName>
    </recommendedName>
</protein>
<dbReference type="GO" id="GO:0005634">
    <property type="term" value="C:nucleus"/>
    <property type="evidence" value="ECO:0007669"/>
    <property type="project" value="TreeGrafter"/>
</dbReference>
<evidence type="ECO:0000313" key="3">
    <source>
        <dbReference type="EMBL" id="TGZ42188.1"/>
    </source>
</evidence>
<dbReference type="InterPro" id="IPR006578">
    <property type="entry name" value="MADF-dom"/>
</dbReference>
<evidence type="ECO:0000313" key="4">
    <source>
        <dbReference type="Proteomes" id="UP000310200"/>
    </source>
</evidence>
<dbReference type="GO" id="GO:0005667">
    <property type="term" value="C:transcription regulator complex"/>
    <property type="evidence" value="ECO:0007669"/>
    <property type="project" value="TreeGrafter"/>
</dbReference>
<organism evidence="3 4">
    <name type="scientific">Temnothorax longispinosus</name>
    <dbReference type="NCBI Taxonomy" id="300112"/>
    <lineage>
        <taxon>Eukaryota</taxon>
        <taxon>Metazoa</taxon>
        <taxon>Ecdysozoa</taxon>
        <taxon>Arthropoda</taxon>
        <taxon>Hexapoda</taxon>
        <taxon>Insecta</taxon>
        <taxon>Pterygota</taxon>
        <taxon>Neoptera</taxon>
        <taxon>Endopterygota</taxon>
        <taxon>Hymenoptera</taxon>
        <taxon>Apocrita</taxon>
        <taxon>Aculeata</taxon>
        <taxon>Formicoidea</taxon>
        <taxon>Formicidae</taxon>
        <taxon>Myrmicinae</taxon>
        <taxon>Temnothorax</taxon>
    </lineage>
</organism>
<name>A0A4S2K5Y4_9HYME</name>
<accession>A0A4S2K5Y4</accession>
<reference evidence="3 4" key="1">
    <citation type="journal article" date="2019" name="Philos. Trans. R. Soc. Lond., B, Biol. Sci.">
        <title>Ant behaviour and brain gene expression of defending hosts depend on the ecological success of the intruding social parasite.</title>
        <authorList>
            <person name="Kaur R."/>
            <person name="Stoldt M."/>
            <person name="Jongepier E."/>
            <person name="Feldmeyer B."/>
            <person name="Menzel F."/>
            <person name="Bornberg-Bauer E."/>
            <person name="Foitzik S."/>
        </authorList>
    </citation>
    <scope>NUCLEOTIDE SEQUENCE [LARGE SCALE GENOMIC DNA]</scope>
    <source>
        <tissue evidence="3">Whole body</tissue>
    </source>
</reference>
<feature type="compositionally biased region" description="Polar residues" evidence="1">
    <location>
        <begin position="202"/>
        <end position="212"/>
    </location>
</feature>
<dbReference type="InterPro" id="IPR039353">
    <property type="entry name" value="TF_Adf1"/>
</dbReference>
<feature type="domain" description="MADF" evidence="2">
    <location>
        <begin position="12"/>
        <end position="108"/>
    </location>
</feature>
<dbReference type="EMBL" id="QBLH01003227">
    <property type="protein sequence ID" value="TGZ42188.1"/>
    <property type="molecule type" value="Genomic_DNA"/>
</dbReference>